<protein>
    <submittedName>
        <fullName evidence="2">Uncharacterized protein</fullName>
    </submittedName>
</protein>
<gene>
    <name evidence="2" type="ORF">PSALAMII_LOCUS9674</name>
</gene>
<dbReference type="Proteomes" id="UP001152592">
    <property type="component" value="Unassembled WGS sequence"/>
</dbReference>
<dbReference type="AlphaFoldDB" id="A0A9W4JZ63"/>
<name>A0A9W4JZ63_9EURO</name>
<proteinExistence type="predicted"/>
<evidence type="ECO:0000256" key="1">
    <source>
        <dbReference type="SAM" id="MobiDB-lite"/>
    </source>
</evidence>
<organism evidence="2 3">
    <name type="scientific">Penicillium salamii</name>
    <dbReference type="NCBI Taxonomy" id="1612424"/>
    <lineage>
        <taxon>Eukaryota</taxon>
        <taxon>Fungi</taxon>
        <taxon>Dikarya</taxon>
        <taxon>Ascomycota</taxon>
        <taxon>Pezizomycotina</taxon>
        <taxon>Eurotiomycetes</taxon>
        <taxon>Eurotiomycetidae</taxon>
        <taxon>Eurotiales</taxon>
        <taxon>Aspergillaceae</taxon>
        <taxon>Penicillium</taxon>
    </lineage>
</organism>
<feature type="compositionally biased region" description="Polar residues" evidence="1">
    <location>
        <begin position="1"/>
        <end position="13"/>
    </location>
</feature>
<comment type="caution">
    <text evidence="2">The sequence shown here is derived from an EMBL/GenBank/DDBJ whole genome shotgun (WGS) entry which is preliminary data.</text>
</comment>
<sequence length="145" mass="15921">MSYDTTWASNTPSDHPFCHTDPESGEWDPLDGELTEKLNTRSYVSLSRDRMGSPAPIPSADSNADPDVSLFDINMPGALTVAQVEALDLDHWLLFFRKNLVHMEDLVGWETMSMTEPQSIKGIIAELAAVLGPTIVQNSAVDLFG</sequence>
<dbReference type="EMBL" id="CAJVPD010000282">
    <property type="protein sequence ID" value="CAG8420390.1"/>
    <property type="molecule type" value="Genomic_DNA"/>
</dbReference>
<dbReference type="OrthoDB" id="400at2759"/>
<accession>A0A9W4JZ63</accession>
<reference evidence="2" key="1">
    <citation type="submission" date="2021-07" db="EMBL/GenBank/DDBJ databases">
        <authorList>
            <person name="Branca A.L. A."/>
        </authorList>
    </citation>
    <scope>NUCLEOTIDE SEQUENCE</scope>
</reference>
<evidence type="ECO:0000313" key="3">
    <source>
        <dbReference type="Proteomes" id="UP001152592"/>
    </source>
</evidence>
<evidence type="ECO:0000313" key="2">
    <source>
        <dbReference type="EMBL" id="CAG8420390.1"/>
    </source>
</evidence>
<feature type="region of interest" description="Disordered" evidence="1">
    <location>
        <begin position="1"/>
        <end position="29"/>
    </location>
</feature>